<protein>
    <recommendedName>
        <fullName evidence="5">Arginyl-tRNA--protein transferase 1</fullName>
        <shortName evidence="5">Arginyltransferase 1</shortName>
        <shortName evidence="5">R-transferase 1</shortName>
        <ecNumber evidence="5">2.3.2.8</ecNumber>
    </recommendedName>
    <alternativeName>
        <fullName evidence="5">Arginine-tRNA--protein transferase 1</fullName>
    </alternativeName>
</protein>
<feature type="domain" description="N-end aminoacyl transferase N-terminal" evidence="6">
    <location>
        <begin position="18"/>
        <end position="90"/>
    </location>
</feature>
<keyword evidence="2 5" id="KW-0808">Transferase</keyword>
<dbReference type="InterPro" id="IPR007472">
    <property type="entry name" value="N-end_Aminoacyl_Trfase_C"/>
</dbReference>
<dbReference type="Proteomes" id="UP000285301">
    <property type="component" value="Unassembled WGS sequence"/>
</dbReference>
<evidence type="ECO:0000256" key="4">
    <source>
        <dbReference type="ARBA" id="ARBA00023315"/>
    </source>
</evidence>
<feature type="domain" description="N-end rule aminoacyl transferase C-terminal" evidence="7">
    <location>
        <begin position="259"/>
        <end position="401"/>
    </location>
</feature>
<dbReference type="SUPFAM" id="SSF55729">
    <property type="entry name" value="Acyl-CoA N-acyltransferases (Nat)"/>
    <property type="match status" value="1"/>
</dbReference>
<evidence type="ECO:0000256" key="1">
    <source>
        <dbReference type="ARBA" id="ARBA00009991"/>
    </source>
</evidence>
<dbReference type="PIRSF" id="PIRSF037207">
    <property type="entry name" value="ATE1_euk"/>
    <property type="match status" value="1"/>
</dbReference>
<dbReference type="STRING" id="1965070.A0A3S3P460"/>
<comment type="caution">
    <text evidence="9">The sequence shown here is derived from an EMBL/GenBank/DDBJ whole genome shotgun (WGS) entry which is preliminary data.</text>
</comment>
<keyword evidence="10" id="KW-1185">Reference proteome</keyword>
<dbReference type="EMBL" id="NCKU01005312">
    <property type="protein sequence ID" value="RWS04720.1"/>
    <property type="molecule type" value="Genomic_DNA"/>
</dbReference>
<dbReference type="Pfam" id="PF04377">
    <property type="entry name" value="ATE_C"/>
    <property type="match status" value="1"/>
</dbReference>
<dbReference type="GO" id="GO:0004057">
    <property type="term" value="F:arginyl-tRNA--protein transferase activity"/>
    <property type="evidence" value="ECO:0007669"/>
    <property type="project" value="UniProtKB-EC"/>
</dbReference>
<dbReference type="GO" id="GO:0005737">
    <property type="term" value="C:cytoplasm"/>
    <property type="evidence" value="ECO:0007669"/>
    <property type="project" value="TreeGrafter"/>
</dbReference>
<evidence type="ECO:0000256" key="5">
    <source>
        <dbReference type="PIRNR" id="PIRNR037207"/>
    </source>
</evidence>
<dbReference type="AlphaFoldDB" id="A0A3S3P460"/>
<dbReference type="InterPro" id="IPR007471">
    <property type="entry name" value="N-end_Aminoacyl_Trfase_N"/>
</dbReference>
<evidence type="ECO:0000256" key="2">
    <source>
        <dbReference type="ARBA" id="ARBA00022679"/>
    </source>
</evidence>
<comment type="similarity">
    <text evidence="1 5">Belongs to the R-transferase family.</text>
</comment>
<comment type="catalytic activity">
    <reaction evidence="5">
        <text>an N-terminal L-alpha-aminoacyl-[protein] + L-arginyl-tRNA(Arg) = an N-terminal L-arginyl-L-aminoacyl-[protein] + tRNA(Arg) + H(+)</text>
        <dbReference type="Rhea" id="RHEA:10208"/>
        <dbReference type="Rhea" id="RHEA-COMP:9658"/>
        <dbReference type="Rhea" id="RHEA-COMP:9673"/>
        <dbReference type="Rhea" id="RHEA-COMP:10636"/>
        <dbReference type="Rhea" id="RHEA-COMP:10638"/>
        <dbReference type="ChEBI" id="CHEBI:15378"/>
        <dbReference type="ChEBI" id="CHEBI:78442"/>
        <dbReference type="ChEBI" id="CHEBI:78513"/>
        <dbReference type="ChEBI" id="CHEBI:78597"/>
        <dbReference type="ChEBI" id="CHEBI:83562"/>
        <dbReference type="EC" id="2.3.2.8"/>
    </reaction>
</comment>
<dbReference type="PANTHER" id="PTHR21367">
    <property type="entry name" value="ARGININE-TRNA-PROTEIN TRANSFERASE 1"/>
    <property type="match status" value="1"/>
</dbReference>
<dbReference type="OrthoDB" id="74183at2759"/>
<sequence>MSQKRGIVEYFGSNNEPHRCGYCKGMKPASVDSGLWAHCLTARNYQLMIDRGWRRSGKYCYKPDLKKSCCPPYTIRCEALHFKLSKSQKRVLKAMYEFLSFDKKPTHNAKEMTMSHEMVVEHDFPKTSTKLENIRDFHQNSNSSLHTKSEMATNETLEKVENNTLRQLQTSKSYKNKQEKAKQKRIERSVQKIMRKMNCDKEEARRVLRERRKVKPKNIQKSLEERLAVPPPENARHHLEIRFVSTSTDEFKATFITSHKVYEKYQMTVHKDTPDECTQKQFKRFLIDNPFELERFEALKQETTLPKSYGAYHMQYWLDGELIAVGVIDILCHCISSVYFFYDPKYEFLSLGTYSALCEIDLVKKLNTLNEGIQYYYMGFYIHSCVKMKYKSKYHPSFLLCPESFTWHPIEKCLTLLDACKYQRLEADLNKLDEDGTNVTDEDILILFRKNAMPYSIYKFISGNDEEEEEVKEYAKLIGNKCSKEMLLYRG</sequence>
<keyword evidence="3 5" id="KW-0833">Ubl conjugation pathway</keyword>
<evidence type="ECO:0000259" key="7">
    <source>
        <dbReference type="Pfam" id="PF04377"/>
    </source>
</evidence>
<proteinExistence type="inferred from homology"/>
<dbReference type="EC" id="2.3.2.8" evidence="5"/>
<comment type="function">
    <text evidence="5">Involved in the post-translational conjugation of arginine to the N-terminal aspartate or glutamate of a protein. This arginylation is required for degradation of the protein via the ubiquitin pathway.</text>
</comment>
<reference evidence="9" key="2">
    <citation type="submission" date="2018-11" db="EMBL/GenBank/DDBJ databases">
        <title>Trombidioid mite genomics.</title>
        <authorList>
            <person name="Dong X."/>
        </authorList>
    </citation>
    <scope>NUCLEOTIDE SEQUENCE</scope>
    <source>
        <strain evidence="9">UoL-WK</strain>
    </source>
</reference>
<keyword evidence="4 5" id="KW-0012">Acyltransferase</keyword>
<dbReference type="InterPro" id="IPR016181">
    <property type="entry name" value="Acyl_CoA_acyltransferase"/>
</dbReference>
<dbReference type="InterPro" id="IPR030700">
    <property type="entry name" value="N-end_Aminoacyl_Trfase"/>
</dbReference>
<name>A0A3S3P460_9ACAR</name>
<reference evidence="9 10" key="1">
    <citation type="journal article" date="2018" name="Gigascience">
        <title>Genomes of trombidid mites reveal novel predicted allergens and laterally-transferred genes associated with secondary metabolism.</title>
        <authorList>
            <person name="Dong X."/>
            <person name="Chaisiri K."/>
            <person name="Xia D."/>
            <person name="Armstrong S.D."/>
            <person name="Fang Y."/>
            <person name="Donnelly M.J."/>
            <person name="Kadowaki T."/>
            <person name="McGarry J.W."/>
            <person name="Darby A.C."/>
            <person name="Makepeace B.L."/>
        </authorList>
    </citation>
    <scope>NUCLEOTIDE SEQUENCE [LARGE SCALE GENOMIC DNA]</scope>
    <source>
        <strain evidence="9">UoL-WK</strain>
    </source>
</reference>
<dbReference type="Pfam" id="PF04376">
    <property type="entry name" value="ATE_N"/>
    <property type="match status" value="1"/>
</dbReference>
<dbReference type="InterPro" id="IPR017137">
    <property type="entry name" value="Arg-tRNA-P_Trfase_1_euk"/>
</dbReference>
<evidence type="ECO:0000313" key="9">
    <source>
        <dbReference type="EMBL" id="RWS04731.1"/>
    </source>
</evidence>
<dbReference type="PANTHER" id="PTHR21367:SF1">
    <property type="entry name" value="ARGINYL-TRNA--PROTEIN TRANSFERASE 1"/>
    <property type="match status" value="1"/>
</dbReference>
<organism evidence="9 10">
    <name type="scientific">Dinothrombium tinctorium</name>
    <dbReference type="NCBI Taxonomy" id="1965070"/>
    <lineage>
        <taxon>Eukaryota</taxon>
        <taxon>Metazoa</taxon>
        <taxon>Ecdysozoa</taxon>
        <taxon>Arthropoda</taxon>
        <taxon>Chelicerata</taxon>
        <taxon>Arachnida</taxon>
        <taxon>Acari</taxon>
        <taxon>Acariformes</taxon>
        <taxon>Trombidiformes</taxon>
        <taxon>Prostigmata</taxon>
        <taxon>Anystina</taxon>
        <taxon>Parasitengona</taxon>
        <taxon>Trombidioidea</taxon>
        <taxon>Trombidiidae</taxon>
        <taxon>Dinothrombium</taxon>
    </lineage>
</organism>
<evidence type="ECO:0000313" key="10">
    <source>
        <dbReference type="Proteomes" id="UP000285301"/>
    </source>
</evidence>
<evidence type="ECO:0000259" key="6">
    <source>
        <dbReference type="Pfam" id="PF04376"/>
    </source>
</evidence>
<evidence type="ECO:0000256" key="3">
    <source>
        <dbReference type="ARBA" id="ARBA00022786"/>
    </source>
</evidence>
<dbReference type="EMBL" id="NCKU01005310">
    <property type="protein sequence ID" value="RWS04731.1"/>
    <property type="molecule type" value="Genomic_DNA"/>
</dbReference>
<evidence type="ECO:0000313" key="8">
    <source>
        <dbReference type="EMBL" id="RWS04720.1"/>
    </source>
</evidence>
<gene>
    <name evidence="9" type="ORF">B4U79_11924</name>
    <name evidence="8" type="ORF">B4U79_14958</name>
</gene>
<accession>A0A3S3P460</accession>